<evidence type="ECO:0000313" key="3">
    <source>
        <dbReference type="Proteomes" id="UP000245086"/>
    </source>
</evidence>
<dbReference type="RefSeq" id="WP_133245791.1">
    <property type="nucleotide sequence ID" value="NZ_BFBR01000006.1"/>
</dbReference>
<comment type="caution">
    <text evidence="2">The sequence shown here is derived from an EMBL/GenBank/DDBJ whole genome shotgun (WGS) entry which is preliminary data.</text>
</comment>
<dbReference type="EMBL" id="BFBR01000006">
    <property type="protein sequence ID" value="GBF58547.1"/>
    <property type="molecule type" value="Genomic_DNA"/>
</dbReference>
<organism evidence="2 3">
    <name type="scientific">Candidatus Phycosocius bacilliformis</name>
    <dbReference type="NCBI Taxonomy" id="1445552"/>
    <lineage>
        <taxon>Bacteria</taxon>
        <taxon>Pseudomonadati</taxon>
        <taxon>Pseudomonadota</taxon>
        <taxon>Alphaproteobacteria</taxon>
        <taxon>Caulobacterales</taxon>
        <taxon>Caulobacterales incertae sedis</taxon>
        <taxon>Candidatus Phycosocius</taxon>
    </lineage>
</organism>
<name>A0A2P2EBV1_9PROT</name>
<feature type="transmembrane region" description="Helical" evidence="1">
    <location>
        <begin position="124"/>
        <end position="146"/>
    </location>
</feature>
<dbReference type="AlphaFoldDB" id="A0A2P2EBV1"/>
<proteinExistence type="predicted"/>
<sequence length="150" mass="16683">MTLTEKRAGLSLILAICIFAYLVANMTHGWSIPDQAPRHLWRTWLVVLALATVGEYGVSTWAAWMRQRGALEDERDQHIIARADRLGLLVGFGAINVLVWQILLQSTYPTPAAWTLNVQHLPTLFVVLMGVLFIAQVVKQLAILGLGRLA</sequence>
<dbReference type="Proteomes" id="UP000245086">
    <property type="component" value="Unassembled WGS sequence"/>
</dbReference>
<evidence type="ECO:0000256" key="1">
    <source>
        <dbReference type="SAM" id="Phobius"/>
    </source>
</evidence>
<gene>
    <name evidence="2" type="ORF">PbB2_02233</name>
</gene>
<keyword evidence="1" id="KW-1133">Transmembrane helix</keyword>
<accession>A0A2P2EBV1</accession>
<keyword evidence="1" id="KW-0812">Transmembrane</keyword>
<feature type="transmembrane region" description="Helical" evidence="1">
    <location>
        <begin position="12"/>
        <end position="32"/>
    </location>
</feature>
<keyword evidence="3" id="KW-1185">Reference proteome</keyword>
<keyword evidence="1" id="KW-0472">Membrane</keyword>
<dbReference type="OrthoDB" id="7888988at2"/>
<feature type="transmembrane region" description="Helical" evidence="1">
    <location>
        <begin position="44"/>
        <end position="65"/>
    </location>
</feature>
<evidence type="ECO:0000313" key="2">
    <source>
        <dbReference type="EMBL" id="GBF58547.1"/>
    </source>
</evidence>
<protein>
    <submittedName>
        <fullName evidence="2">Uncharacterized protein</fullName>
    </submittedName>
</protein>
<reference evidence="2 3" key="1">
    <citation type="journal article" date="2018" name="Genome Announc.">
        <title>Draft Genome Sequence of "Candidatus Phycosocius bacilliformis," an Alphaproteobacterial Ectosymbiont of the Hydrocarbon-Producing Green Alga Botryococcus braunii.</title>
        <authorList>
            <person name="Tanabe Y."/>
            <person name="Yamaguchi H."/>
            <person name="Watanabe M.M."/>
        </authorList>
    </citation>
    <scope>NUCLEOTIDE SEQUENCE [LARGE SCALE GENOMIC DNA]</scope>
    <source>
        <strain evidence="2 3">BOTRYCO-2</strain>
    </source>
</reference>
<feature type="transmembrane region" description="Helical" evidence="1">
    <location>
        <begin position="86"/>
        <end position="104"/>
    </location>
</feature>